<evidence type="ECO:0000256" key="3">
    <source>
        <dbReference type="ARBA" id="ARBA00022842"/>
    </source>
</evidence>
<dbReference type="PANTHER" id="PTHR13794">
    <property type="entry name" value="ENOLASE SUPERFAMILY, MANDELATE RACEMASE"/>
    <property type="match status" value="1"/>
</dbReference>
<dbReference type="InterPro" id="IPR018110">
    <property type="entry name" value="Mandel_Rmase/mucon_lact_enz_CS"/>
</dbReference>
<feature type="region of interest" description="Disordered" evidence="4">
    <location>
        <begin position="1"/>
        <end position="31"/>
    </location>
</feature>
<feature type="non-terminal residue" evidence="7">
    <location>
        <position position="246"/>
    </location>
</feature>
<evidence type="ECO:0000256" key="1">
    <source>
        <dbReference type="ARBA" id="ARBA00001946"/>
    </source>
</evidence>
<feature type="domain" description="Enolase C-terminal" evidence="6">
    <location>
        <begin position="166"/>
        <end position="246"/>
    </location>
</feature>
<dbReference type="EMBL" id="UINC01091837">
    <property type="protein sequence ID" value="SVC44914.1"/>
    <property type="molecule type" value="Genomic_DNA"/>
</dbReference>
<dbReference type="InterPro" id="IPR046945">
    <property type="entry name" value="RHMD-like"/>
</dbReference>
<comment type="cofactor">
    <cofactor evidence="1">
        <name>Mg(2+)</name>
        <dbReference type="ChEBI" id="CHEBI:18420"/>
    </cofactor>
</comment>
<evidence type="ECO:0000256" key="2">
    <source>
        <dbReference type="ARBA" id="ARBA00022723"/>
    </source>
</evidence>
<dbReference type="Pfam" id="PF13378">
    <property type="entry name" value="MR_MLE_C"/>
    <property type="match status" value="1"/>
</dbReference>
<protein>
    <recommendedName>
        <fullName evidence="8">Mandelate racemase/muconate lactonizing enzyme C-terminal domain-containing protein</fullName>
    </recommendedName>
</protein>
<evidence type="ECO:0000256" key="4">
    <source>
        <dbReference type="SAM" id="MobiDB-lite"/>
    </source>
</evidence>
<dbReference type="InterPro" id="IPR029017">
    <property type="entry name" value="Enolase-like_N"/>
</dbReference>
<dbReference type="Gene3D" id="3.20.20.120">
    <property type="entry name" value="Enolase-like C-terminal domain"/>
    <property type="match status" value="1"/>
</dbReference>
<accession>A0A382M7A9</accession>
<evidence type="ECO:0000259" key="6">
    <source>
        <dbReference type="Pfam" id="PF13378"/>
    </source>
</evidence>
<keyword evidence="2" id="KW-0479">Metal-binding</keyword>
<feature type="domain" description="Mandelate racemase/muconate lactonizing enzyme N-terminal" evidence="5">
    <location>
        <begin position="60"/>
        <end position="148"/>
    </location>
</feature>
<dbReference type="AlphaFoldDB" id="A0A382M7A9"/>
<dbReference type="GO" id="GO:0000287">
    <property type="term" value="F:magnesium ion binding"/>
    <property type="evidence" value="ECO:0007669"/>
    <property type="project" value="TreeGrafter"/>
</dbReference>
<dbReference type="SUPFAM" id="SSF51604">
    <property type="entry name" value="Enolase C-terminal domain-like"/>
    <property type="match status" value="1"/>
</dbReference>
<organism evidence="7">
    <name type="scientific">marine metagenome</name>
    <dbReference type="NCBI Taxonomy" id="408172"/>
    <lineage>
        <taxon>unclassified sequences</taxon>
        <taxon>metagenomes</taxon>
        <taxon>ecological metagenomes</taxon>
    </lineage>
</organism>
<reference evidence="7" key="1">
    <citation type="submission" date="2018-05" db="EMBL/GenBank/DDBJ databases">
        <authorList>
            <person name="Lanie J.A."/>
            <person name="Ng W.-L."/>
            <person name="Kazmierczak K.M."/>
            <person name="Andrzejewski T.M."/>
            <person name="Davidsen T.M."/>
            <person name="Wayne K.J."/>
            <person name="Tettelin H."/>
            <person name="Glass J.I."/>
            <person name="Rusch D."/>
            <person name="Podicherti R."/>
            <person name="Tsui H.-C.T."/>
            <person name="Winkler M.E."/>
        </authorList>
    </citation>
    <scope>NUCLEOTIDE SEQUENCE</scope>
</reference>
<dbReference type="GO" id="GO:0016836">
    <property type="term" value="F:hydro-lyase activity"/>
    <property type="evidence" value="ECO:0007669"/>
    <property type="project" value="TreeGrafter"/>
</dbReference>
<keyword evidence="3" id="KW-0460">Magnesium</keyword>
<dbReference type="Gene3D" id="3.30.390.10">
    <property type="entry name" value="Enolase-like, N-terminal domain"/>
    <property type="match status" value="1"/>
</dbReference>
<feature type="compositionally biased region" description="Basic and acidic residues" evidence="4">
    <location>
        <begin position="1"/>
        <end position="16"/>
    </location>
</feature>
<dbReference type="GO" id="GO:0016052">
    <property type="term" value="P:carbohydrate catabolic process"/>
    <property type="evidence" value="ECO:0007669"/>
    <property type="project" value="TreeGrafter"/>
</dbReference>
<evidence type="ECO:0000259" key="5">
    <source>
        <dbReference type="Pfam" id="PF02746"/>
    </source>
</evidence>
<dbReference type="InterPro" id="IPR013341">
    <property type="entry name" value="Mandelate_racemase_N_dom"/>
</dbReference>
<evidence type="ECO:0000313" key="7">
    <source>
        <dbReference type="EMBL" id="SVC44914.1"/>
    </source>
</evidence>
<dbReference type="SUPFAM" id="SSF54826">
    <property type="entry name" value="Enolase N-terminal domain-like"/>
    <property type="match status" value="1"/>
</dbReference>
<dbReference type="PANTHER" id="PTHR13794:SF58">
    <property type="entry name" value="MITOCHONDRIAL ENOLASE SUPERFAMILY MEMBER 1"/>
    <property type="match status" value="1"/>
</dbReference>
<dbReference type="Pfam" id="PF02746">
    <property type="entry name" value="MR_MLE_N"/>
    <property type="match status" value="1"/>
</dbReference>
<dbReference type="PROSITE" id="PS00908">
    <property type="entry name" value="MR_MLE_1"/>
    <property type="match status" value="1"/>
</dbReference>
<sequence>MKIRSVEVVDVERPTREGQPTESRQKSWAHDDEVANPVSKFPRFKRHRSLYGARRWPVFGVKVTAEDGTWGLGSSQGRPAAAVVEDAFAHVLEGESCEAISRLWDLMFRVSKPFGTPGIASLAISAVDLALWDLAGKVQDRPVYELLGGPARDRIFCYATGNDVDWYKELGFRAFKLACRHGPADGLEGLKKNEEHVAQARQVIGAEAELMLDCYMAFDVEYTVQLAERLRPYGLKWIEEYLIPED</sequence>
<proteinExistence type="predicted"/>
<name>A0A382M7A9_9ZZZZ</name>
<evidence type="ECO:0008006" key="8">
    <source>
        <dbReference type="Google" id="ProtNLM"/>
    </source>
</evidence>
<gene>
    <name evidence="7" type="ORF">METZ01_LOCUS297768</name>
</gene>
<dbReference type="InterPro" id="IPR036849">
    <property type="entry name" value="Enolase-like_C_sf"/>
</dbReference>
<dbReference type="GO" id="GO:0009063">
    <property type="term" value="P:amino acid catabolic process"/>
    <property type="evidence" value="ECO:0007669"/>
    <property type="project" value="InterPro"/>
</dbReference>
<dbReference type="InterPro" id="IPR029065">
    <property type="entry name" value="Enolase_C-like"/>
</dbReference>